<dbReference type="SMART" id="SM00906">
    <property type="entry name" value="Fungal_trans"/>
    <property type="match status" value="1"/>
</dbReference>
<dbReference type="GO" id="GO:0006351">
    <property type="term" value="P:DNA-templated transcription"/>
    <property type="evidence" value="ECO:0007669"/>
    <property type="project" value="InterPro"/>
</dbReference>
<dbReference type="PANTHER" id="PTHR31001">
    <property type="entry name" value="UNCHARACTERIZED TRANSCRIPTIONAL REGULATORY PROTEIN"/>
    <property type="match status" value="1"/>
</dbReference>
<evidence type="ECO:0000256" key="1">
    <source>
        <dbReference type="ARBA" id="ARBA00004123"/>
    </source>
</evidence>
<dbReference type="InterPro" id="IPR050613">
    <property type="entry name" value="Sec_Metabolite_Reg"/>
</dbReference>
<evidence type="ECO:0000256" key="4">
    <source>
        <dbReference type="ARBA" id="ARBA00023242"/>
    </source>
</evidence>
<gene>
    <name evidence="7" type="ORF">BDV26DRAFT_277217</name>
</gene>
<protein>
    <recommendedName>
        <fullName evidence="6">Xylanolytic transcriptional activator regulatory domain-containing protein</fullName>
    </recommendedName>
</protein>
<evidence type="ECO:0000313" key="8">
    <source>
        <dbReference type="Proteomes" id="UP000326198"/>
    </source>
</evidence>
<feature type="domain" description="Xylanolytic transcriptional activator regulatory" evidence="6">
    <location>
        <begin position="33"/>
        <end position="106"/>
    </location>
</feature>
<keyword evidence="8" id="KW-1185">Reference proteome</keyword>
<feature type="region of interest" description="Disordered" evidence="5">
    <location>
        <begin position="359"/>
        <end position="379"/>
    </location>
</feature>
<dbReference type="Proteomes" id="UP000326198">
    <property type="component" value="Unassembled WGS sequence"/>
</dbReference>
<accession>A0A5N7BP75</accession>
<dbReference type="InterPro" id="IPR007219">
    <property type="entry name" value="XnlR_reg_dom"/>
</dbReference>
<dbReference type="GO" id="GO:0003677">
    <property type="term" value="F:DNA binding"/>
    <property type="evidence" value="ECO:0007669"/>
    <property type="project" value="InterPro"/>
</dbReference>
<dbReference type="EMBL" id="ML736154">
    <property type="protein sequence ID" value="KAE8383636.1"/>
    <property type="molecule type" value="Genomic_DNA"/>
</dbReference>
<evidence type="ECO:0000256" key="5">
    <source>
        <dbReference type="SAM" id="MobiDB-lite"/>
    </source>
</evidence>
<comment type="subcellular location">
    <subcellularLocation>
        <location evidence="1">Nucleus</location>
    </subcellularLocation>
</comment>
<name>A0A5N7BP75_9EURO</name>
<dbReference type="GO" id="GO:0008270">
    <property type="term" value="F:zinc ion binding"/>
    <property type="evidence" value="ECO:0007669"/>
    <property type="project" value="InterPro"/>
</dbReference>
<dbReference type="OrthoDB" id="435881at2759"/>
<sequence>MSAVECREELDEDKAVLLKRYICGRKDENGPDVCTLIGLAIGTAMKMGLHCDGAGLSLSPFEVEMRRRLWWQICILDVRTAEDHGSEPTILESTFNTEFPLNINDTCLQPDMSELPQCQLGKTEMTFTLVRFEGSHFARRVTFSDKFCRANSYPILSETQKCEAIKQFKDRIEKQYLVYCDKEVPLDFITAASIRLILAKLKLAVCRLRRDQAPGMLLQATYQRNCEEVLQHAQMLRNYEKGKIWLWLFQTYVEWDSLAYLLLHLCIAPLEAQSDATWRIVDEIYHHWKSESDIHRDHRWRLIEELRFQALTARGRRQTIPQLSRAAQPDHHSTSEQYDVGPAVRLYKDSSAEIQQTTHTGCNPSNAAHNPTTELHSPMGTPSNAATAISATQPVEEAIPSAAELPTGGTSCEWTAALFEMFWDLTGSGQGASVSWL</sequence>
<keyword evidence="3" id="KW-0804">Transcription</keyword>
<evidence type="ECO:0000259" key="6">
    <source>
        <dbReference type="SMART" id="SM00906"/>
    </source>
</evidence>
<organism evidence="7 8">
    <name type="scientific">Aspergillus bertholletiae</name>
    <dbReference type="NCBI Taxonomy" id="1226010"/>
    <lineage>
        <taxon>Eukaryota</taxon>
        <taxon>Fungi</taxon>
        <taxon>Dikarya</taxon>
        <taxon>Ascomycota</taxon>
        <taxon>Pezizomycotina</taxon>
        <taxon>Eurotiomycetes</taxon>
        <taxon>Eurotiomycetidae</taxon>
        <taxon>Eurotiales</taxon>
        <taxon>Aspergillaceae</taxon>
        <taxon>Aspergillus</taxon>
        <taxon>Aspergillus subgen. Circumdati</taxon>
    </lineage>
</organism>
<evidence type="ECO:0000256" key="3">
    <source>
        <dbReference type="ARBA" id="ARBA00023163"/>
    </source>
</evidence>
<dbReference type="AlphaFoldDB" id="A0A5N7BP75"/>
<dbReference type="PANTHER" id="PTHR31001:SF91">
    <property type="entry name" value="ZN(II)2CYS6 TRANSCRIPTION FACTOR (EUROFUNG)"/>
    <property type="match status" value="1"/>
</dbReference>
<proteinExistence type="predicted"/>
<evidence type="ECO:0000313" key="7">
    <source>
        <dbReference type="EMBL" id="KAE8383636.1"/>
    </source>
</evidence>
<dbReference type="Pfam" id="PF04082">
    <property type="entry name" value="Fungal_trans"/>
    <property type="match status" value="1"/>
</dbReference>
<reference evidence="7 8" key="1">
    <citation type="submission" date="2019-04" db="EMBL/GenBank/DDBJ databases">
        <title>Friends and foes A comparative genomics studyof 23 Aspergillus species from section Flavi.</title>
        <authorList>
            <consortium name="DOE Joint Genome Institute"/>
            <person name="Kjaerbolling I."/>
            <person name="Vesth T."/>
            <person name="Frisvad J.C."/>
            <person name="Nybo J.L."/>
            <person name="Theobald S."/>
            <person name="Kildgaard S."/>
            <person name="Isbrandt T."/>
            <person name="Kuo A."/>
            <person name="Sato A."/>
            <person name="Lyhne E.K."/>
            <person name="Kogle M.E."/>
            <person name="Wiebenga A."/>
            <person name="Kun R.S."/>
            <person name="Lubbers R.J."/>
            <person name="Makela M.R."/>
            <person name="Barry K."/>
            <person name="Chovatia M."/>
            <person name="Clum A."/>
            <person name="Daum C."/>
            <person name="Haridas S."/>
            <person name="He G."/>
            <person name="LaButti K."/>
            <person name="Lipzen A."/>
            <person name="Mondo S."/>
            <person name="Riley R."/>
            <person name="Salamov A."/>
            <person name="Simmons B.A."/>
            <person name="Magnuson J.K."/>
            <person name="Henrissat B."/>
            <person name="Mortensen U.H."/>
            <person name="Larsen T.O."/>
            <person name="Devries R.P."/>
            <person name="Grigoriev I.V."/>
            <person name="Machida M."/>
            <person name="Baker S.E."/>
            <person name="Andersen M.R."/>
        </authorList>
    </citation>
    <scope>NUCLEOTIDE SEQUENCE [LARGE SCALE GENOMIC DNA]</scope>
    <source>
        <strain evidence="7 8">IBT 29228</strain>
    </source>
</reference>
<dbReference type="GO" id="GO:0005634">
    <property type="term" value="C:nucleus"/>
    <property type="evidence" value="ECO:0007669"/>
    <property type="project" value="UniProtKB-SubCell"/>
</dbReference>
<dbReference type="CDD" id="cd12148">
    <property type="entry name" value="fungal_TF_MHR"/>
    <property type="match status" value="1"/>
</dbReference>
<keyword evidence="4" id="KW-0539">Nucleus</keyword>
<evidence type="ECO:0000256" key="2">
    <source>
        <dbReference type="ARBA" id="ARBA00023015"/>
    </source>
</evidence>
<keyword evidence="2" id="KW-0805">Transcription regulation</keyword>